<comment type="caution">
    <text evidence="1">The sequence shown here is derived from an EMBL/GenBank/DDBJ whole genome shotgun (WGS) entry which is preliminary data.</text>
</comment>
<protein>
    <submittedName>
        <fullName evidence="1">Uncharacterized protein</fullName>
    </submittedName>
</protein>
<dbReference type="Proteomes" id="UP001396334">
    <property type="component" value="Unassembled WGS sequence"/>
</dbReference>
<evidence type="ECO:0000313" key="2">
    <source>
        <dbReference type="Proteomes" id="UP001396334"/>
    </source>
</evidence>
<reference evidence="1 2" key="1">
    <citation type="journal article" date="2024" name="G3 (Bethesda)">
        <title>Genome assembly of Hibiscus sabdariffa L. provides insights into metabolisms of medicinal natural products.</title>
        <authorList>
            <person name="Kim T."/>
        </authorList>
    </citation>
    <scope>NUCLEOTIDE SEQUENCE [LARGE SCALE GENOMIC DNA]</scope>
    <source>
        <strain evidence="1">TK-2024</strain>
        <tissue evidence="1">Old leaves</tissue>
    </source>
</reference>
<dbReference type="PANTHER" id="PTHR32258">
    <property type="entry name" value="PROTEIN NETWORKED 4A"/>
    <property type="match status" value="1"/>
</dbReference>
<dbReference type="PANTHER" id="PTHR32258:SF32">
    <property type="entry name" value="PROTEIN NETWORKED 1D"/>
    <property type="match status" value="1"/>
</dbReference>
<keyword evidence="2" id="KW-1185">Reference proteome</keyword>
<evidence type="ECO:0000313" key="1">
    <source>
        <dbReference type="EMBL" id="KAK9018173.1"/>
    </source>
</evidence>
<accession>A0ABR2RZE3</accession>
<dbReference type="InterPro" id="IPR051861">
    <property type="entry name" value="NET_actin-binding_domain"/>
</dbReference>
<dbReference type="EMBL" id="JBBPBN010000019">
    <property type="protein sequence ID" value="KAK9018173.1"/>
    <property type="molecule type" value="Genomic_DNA"/>
</dbReference>
<gene>
    <name evidence="1" type="ORF">V6N11_001152</name>
</gene>
<sequence length="152" mass="17466">MLRTLEIDAMHGYDETIKQDQSVLDFIFDWLQKMQNSLLRSVDENQQFRIENSVLIGLLEQLKLEAESLATEKNLLHKELKVQFKQISELETSLCDANTELEGLWEKLKSAENSCLLLGAEKSGLITQREGLLSGLNVSQERLKDLEKDTRE</sequence>
<organism evidence="1 2">
    <name type="scientific">Hibiscus sabdariffa</name>
    <name type="common">roselle</name>
    <dbReference type="NCBI Taxonomy" id="183260"/>
    <lineage>
        <taxon>Eukaryota</taxon>
        <taxon>Viridiplantae</taxon>
        <taxon>Streptophyta</taxon>
        <taxon>Embryophyta</taxon>
        <taxon>Tracheophyta</taxon>
        <taxon>Spermatophyta</taxon>
        <taxon>Magnoliopsida</taxon>
        <taxon>eudicotyledons</taxon>
        <taxon>Gunneridae</taxon>
        <taxon>Pentapetalae</taxon>
        <taxon>rosids</taxon>
        <taxon>malvids</taxon>
        <taxon>Malvales</taxon>
        <taxon>Malvaceae</taxon>
        <taxon>Malvoideae</taxon>
        <taxon>Hibiscus</taxon>
    </lineage>
</organism>
<proteinExistence type="predicted"/>
<name>A0ABR2RZE3_9ROSI</name>